<dbReference type="SUPFAM" id="SSF54117">
    <property type="entry name" value="Interleukin 8-like chemokines"/>
    <property type="match status" value="1"/>
</dbReference>
<dbReference type="Ensembl" id="ENSLLET00000024513.1">
    <property type="protein sequence ID" value="ENSLLEP00000023609.1"/>
    <property type="gene ID" value="ENSLLEG00000014950.1"/>
</dbReference>
<dbReference type="GO" id="GO:0008009">
    <property type="term" value="F:chemokine activity"/>
    <property type="evidence" value="ECO:0007669"/>
    <property type="project" value="InterPro"/>
</dbReference>
<dbReference type="GO" id="GO:0005615">
    <property type="term" value="C:extracellular space"/>
    <property type="evidence" value="ECO:0007669"/>
    <property type="project" value="UniProtKB-KW"/>
</dbReference>
<evidence type="ECO:0000313" key="3">
    <source>
        <dbReference type="Ensembl" id="ENSLLEP00000023609.1"/>
    </source>
</evidence>
<reference evidence="3" key="1">
    <citation type="submission" date="2025-08" db="UniProtKB">
        <authorList>
            <consortium name="Ensembl"/>
        </authorList>
    </citation>
    <scope>IDENTIFICATION</scope>
</reference>
<protein>
    <recommendedName>
        <fullName evidence="2">Chemokine interleukin-8-like domain-containing protein</fullName>
    </recommendedName>
</protein>
<dbReference type="OrthoDB" id="9948647at2759"/>
<evidence type="ECO:0000256" key="1">
    <source>
        <dbReference type="ARBA" id="ARBA00022514"/>
    </source>
</evidence>
<keyword evidence="1" id="KW-0202">Cytokine</keyword>
<dbReference type="GO" id="GO:0006955">
    <property type="term" value="P:immune response"/>
    <property type="evidence" value="ECO:0007669"/>
    <property type="project" value="InterPro"/>
</dbReference>
<dbReference type="Pfam" id="PF00048">
    <property type="entry name" value="IL8"/>
    <property type="match status" value="1"/>
</dbReference>
<evidence type="ECO:0000259" key="2">
    <source>
        <dbReference type="Pfam" id="PF00048"/>
    </source>
</evidence>
<evidence type="ECO:0000313" key="4">
    <source>
        <dbReference type="Proteomes" id="UP000694569"/>
    </source>
</evidence>
<proteinExistence type="predicted"/>
<keyword evidence="4" id="KW-1185">Reference proteome</keyword>
<organism evidence="3 4">
    <name type="scientific">Leptobrachium leishanense</name>
    <name type="common">Leishan spiny toad</name>
    <dbReference type="NCBI Taxonomy" id="445787"/>
    <lineage>
        <taxon>Eukaryota</taxon>
        <taxon>Metazoa</taxon>
        <taxon>Chordata</taxon>
        <taxon>Craniata</taxon>
        <taxon>Vertebrata</taxon>
        <taxon>Euteleostomi</taxon>
        <taxon>Amphibia</taxon>
        <taxon>Batrachia</taxon>
        <taxon>Anura</taxon>
        <taxon>Pelobatoidea</taxon>
        <taxon>Megophryidae</taxon>
        <taxon>Leptobrachium</taxon>
    </lineage>
</organism>
<dbReference type="AlphaFoldDB" id="A0A8C5PJ59"/>
<dbReference type="GeneTree" id="ENSGT01010000228659"/>
<reference evidence="3" key="2">
    <citation type="submission" date="2025-09" db="UniProtKB">
        <authorList>
            <consortium name="Ensembl"/>
        </authorList>
    </citation>
    <scope>IDENTIFICATION</scope>
</reference>
<feature type="domain" description="Chemokine interleukin-8-like" evidence="2">
    <location>
        <begin position="26"/>
        <end position="70"/>
    </location>
</feature>
<dbReference type="Gene3D" id="2.40.50.40">
    <property type="match status" value="1"/>
</dbReference>
<accession>A0A8C5PJ59</accession>
<dbReference type="InterPro" id="IPR001811">
    <property type="entry name" value="Chemokine_IL8-like_dom"/>
</dbReference>
<dbReference type="Proteomes" id="UP000694569">
    <property type="component" value="Unplaced"/>
</dbReference>
<sequence length="115" mass="12212">SLSPCSPLLLFPTSPSLSPCSPILLRCRCKGRLLNGLDPRSITRFEVFPPGSICDKVDIIVTMKSRKQICNGDKPQGPIPVGTHNLGGLGLETGGEDCKVRVIDGCISELGGRLP</sequence>
<dbReference type="InterPro" id="IPR036048">
    <property type="entry name" value="Interleukin_8-like_sf"/>
</dbReference>
<name>A0A8C5PJ59_9ANUR</name>